<evidence type="ECO:0000313" key="2">
    <source>
        <dbReference type="EMBL" id="PRX91950.1"/>
    </source>
</evidence>
<reference evidence="2 3" key="1">
    <citation type="submission" date="2018-03" db="EMBL/GenBank/DDBJ databases">
        <title>Genomic Encyclopedia of Archaeal and Bacterial Type Strains, Phase II (KMG-II): from individual species to whole genera.</title>
        <authorList>
            <person name="Goeker M."/>
        </authorList>
    </citation>
    <scope>NUCLEOTIDE SEQUENCE [LARGE SCALE GENOMIC DNA]</scope>
    <source>
        <strain evidence="2 3">DSM 45601</strain>
    </source>
</reference>
<proteinExistence type="predicted"/>
<comment type="caution">
    <text evidence="2">The sequence shown here is derived from an EMBL/GenBank/DDBJ whole genome shotgun (WGS) entry which is preliminary data.</text>
</comment>
<name>A0A2T0PST1_9ACTN</name>
<organism evidence="2 3">
    <name type="scientific">Allonocardiopsis opalescens</name>
    <dbReference type="NCBI Taxonomy" id="1144618"/>
    <lineage>
        <taxon>Bacteria</taxon>
        <taxon>Bacillati</taxon>
        <taxon>Actinomycetota</taxon>
        <taxon>Actinomycetes</taxon>
        <taxon>Streptosporangiales</taxon>
        <taxon>Allonocardiopsis</taxon>
    </lineage>
</organism>
<accession>A0A2T0PST1</accession>
<dbReference type="RefSeq" id="WP_106253275.1">
    <property type="nucleotide sequence ID" value="NZ_PVZC01000012.1"/>
</dbReference>
<sequence length="83" mass="9469">MDKDLRKRIAEALPPTRDRSGDLPEGALRDADRVMEVLGDFEQRVREQVAQEIEAHVKRSRVENFAIRETMLAGARIARGEQP</sequence>
<feature type="region of interest" description="Disordered" evidence="1">
    <location>
        <begin position="1"/>
        <end position="28"/>
    </location>
</feature>
<evidence type="ECO:0000313" key="3">
    <source>
        <dbReference type="Proteomes" id="UP000237846"/>
    </source>
</evidence>
<dbReference type="AlphaFoldDB" id="A0A2T0PST1"/>
<dbReference type="EMBL" id="PVZC01000012">
    <property type="protein sequence ID" value="PRX91950.1"/>
    <property type="molecule type" value="Genomic_DNA"/>
</dbReference>
<protein>
    <submittedName>
        <fullName evidence="2">Uncharacterized protein</fullName>
    </submittedName>
</protein>
<gene>
    <name evidence="2" type="ORF">CLV72_11223</name>
</gene>
<evidence type="ECO:0000256" key="1">
    <source>
        <dbReference type="SAM" id="MobiDB-lite"/>
    </source>
</evidence>
<dbReference type="Proteomes" id="UP000237846">
    <property type="component" value="Unassembled WGS sequence"/>
</dbReference>
<keyword evidence="3" id="KW-1185">Reference proteome</keyword>